<accession>A0AAD3D390</accession>
<keyword evidence="2" id="KW-0812">Transmembrane</keyword>
<feature type="transmembrane region" description="Helical" evidence="2">
    <location>
        <begin position="48"/>
        <end position="67"/>
    </location>
</feature>
<evidence type="ECO:0000313" key="3">
    <source>
        <dbReference type="EMBL" id="GFH55971.1"/>
    </source>
</evidence>
<evidence type="ECO:0000256" key="1">
    <source>
        <dbReference type="SAM" id="MobiDB-lite"/>
    </source>
</evidence>
<keyword evidence="2" id="KW-0472">Membrane</keyword>
<name>A0AAD3D390_9STRA</name>
<dbReference type="Proteomes" id="UP001054902">
    <property type="component" value="Unassembled WGS sequence"/>
</dbReference>
<keyword evidence="4" id="KW-1185">Reference proteome</keyword>
<dbReference type="AlphaFoldDB" id="A0AAD3D390"/>
<keyword evidence="2" id="KW-1133">Transmembrane helix</keyword>
<comment type="caution">
    <text evidence="3">The sequence shown here is derived from an EMBL/GenBank/DDBJ whole genome shotgun (WGS) entry which is preliminary data.</text>
</comment>
<feature type="transmembrane region" description="Helical" evidence="2">
    <location>
        <begin position="121"/>
        <end position="142"/>
    </location>
</feature>
<organism evidence="3 4">
    <name type="scientific">Chaetoceros tenuissimus</name>
    <dbReference type="NCBI Taxonomy" id="426638"/>
    <lineage>
        <taxon>Eukaryota</taxon>
        <taxon>Sar</taxon>
        <taxon>Stramenopiles</taxon>
        <taxon>Ochrophyta</taxon>
        <taxon>Bacillariophyta</taxon>
        <taxon>Coscinodiscophyceae</taxon>
        <taxon>Chaetocerotophycidae</taxon>
        <taxon>Chaetocerotales</taxon>
        <taxon>Chaetocerotaceae</taxon>
        <taxon>Chaetoceros</taxon>
    </lineage>
</organism>
<gene>
    <name evidence="3" type="ORF">CTEN210_12447</name>
</gene>
<evidence type="ECO:0000256" key="2">
    <source>
        <dbReference type="SAM" id="Phobius"/>
    </source>
</evidence>
<sequence>MTILHPDGLFGILPRFDPAVYPILDTIYEIPAMYLIYQITLPGTEARFAWTFLGYLHLFIMIITNYGEEGEKKSVLGIQSPLSIAPLWIMYFFDTIVFNTFLAVVYMDYFDGHCDFAGLTAKNWVLIFIFSSPLSLLLGPNVRFPWSKAKVKSGEGKENPAEENPQDSPTLEKKIK</sequence>
<protein>
    <submittedName>
        <fullName evidence="3">Uncharacterized protein</fullName>
    </submittedName>
</protein>
<feature type="transmembrane region" description="Helical" evidence="2">
    <location>
        <begin position="88"/>
        <end position="109"/>
    </location>
</feature>
<dbReference type="EMBL" id="BLLK01000051">
    <property type="protein sequence ID" value="GFH55971.1"/>
    <property type="molecule type" value="Genomic_DNA"/>
</dbReference>
<proteinExistence type="predicted"/>
<feature type="region of interest" description="Disordered" evidence="1">
    <location>
        <begin position="151"/>
        <end position="176"/>
    </location>
</feature>
<evidence type="ECO:0000313" key="4">
    <source>
        <dbReference type="Proteomes" id="UP001054902"/>
    </source>
</evidence>
<reference evidence="3 4" key="1">
    <citation type="journal article" date="2021" name="Sci. Rep.">
        <title>The genome of the diatom Chaetoceros tenuissimus carries an ancient integrated fragment of an extant virus.</title>
        <authorList>
            <person name="Hongo Y."/>
            <person name="Kimura K."/>
            <person name="Takaki Y."/>
            <person name="Yoshida Y."/>
            <person name="Baba S."/>
            <person name="Kobayashi G."/>
            <person name="Nagasaki K."/>
            <person name="Hano T."/>
            <person name="Tomaru Y."/>
        </authorList>
    </citation>
    <scope>NUCLEOTIDE SEQUENCE [LARGE SCALE GENOMIC DNA]</scope>
    <source>
        <strain evidence="3 4">NIES-3715</strain>
    </source>
</reference>